<dbReference type="RefSeq" id="WP_013257840.1">
    <property type="nucleotide sequence ID" value="NC_014365.1"/>
</dbReference>
<dbReference type="CDD" id="cd13634">
    <property type="entry name" value="PBP2_Sco4506"/>
    <property type="match status" value="1"/>
</dbReference>
<keyword evidence="6" id="KW-1185">Reference proteome</keyword>
<comment type="catalytic activity">
    <reaction evidence="4">
        <text>chorismate = 3-[(1-carboxyvinyl)-oxy]benzoate + H2O</text>
        <dbReference type="Rhea" id="RHEA:40051"/>
        <dbReference type="ChEBI" id="CHEBI:15377"/>
        <dbReference type="ChEBI" id="CHEBI:29748"/>
        <dbReference type="ChEBI" id="CHEBI:76981"/>
        <dbReference type="EC" id="4.2.1.151"/>
    </reaction>
</comment>
<comment type="similarity">
    <text evidence="4">Belongs to the MqnA/MqnD family. MqnA subfamily.</text>
</comment>
<dbReference type="EC" id="4.2.1.151" evidence="4"/>
<dbReference type="AlphaFoldDB" id="E1QFQ0"/>
<dbReference type="UniPathway" id="UPA00079"/>
<keyword evidence="3 4" id="KW-0456">Lyase</keyword>
<evidence type="ECO:0000256" key="3">
    <source>
        <dbReference type="ARBA" id="ARBA00023239"/>
    </source>
</evidence>
<dbReference type="EMBL" id="CP002085">
    <property type="protein sequence ID" value="ADK84386.1"/>
    <property type="molecule type" value="Genomic_DNA"/>
</dbReference>
<proteinExistence type="inferred from homology"/>
<comment type="function">
    <text evidence="4">Catalyzes the dehydration of chorismate into 3-[(1-carboxyvinyl)oxy]benzoate, a step in the biosynthesis of menaquinone (MK, vitamin K2).</text>
</comment>
<protein>
    <recommendedName>
        <fullName evidence="4">Chorismate dehydratase</fullName>
        <ecNumber evidence="4">4.2.1.151</ecNumber>
    </recommendedName>
    <alternativeName>
        <fullName evidence="4">Menaquinone biosynthetic enzyme MqnA</fullName>
    </alternativeName>
</protein>
<dbReference type="PANTHER" id="PTHR37690">
    <property type="entry name" value="CHORISMATE DEHYDRATASE"/>
    <property type="match status" value="1"/>
</dbReference>
<dbReference type="Gene3D" id="3.40.190.10">
    <property type="entry name" value="Periplasmic binding protein-like II"/>
    <property type="match status" value="2"/>
</dbReference>
<accession>E1QFQ0</accession>
<dbReference type="InterPro" id="IPR003773">
    <property type="entry name" value="Menaquinone_biosynth"/>
</dbReference>
<gene>
    <name evidence="4" type="primary">mqnA</name>
    <name evidence="5" type="ordered locus">Deba_1018</name>
</gene>
<dbReference type="GO" id="GO:0009234">
    <property type="term" value="P:menaquinone biosynthetic process"/>
    <property type="evidence" value="ECO:0007669"/>
    <property type="project" value="UniProtKB-UniRule"/>
</dbReference>
<organism evidence="5 6">
    <name type="scientific">Desulfarculus baarsii (strain ATCC 33931 / DSM 2075 / LMG 7858 / VKM B-1802 / 2st14)</name>
    <dbReference type="NCBI Taxonomy" id="644282"/>
    <lineage>
        <taxon>Bacteria</taxon>
        <taxon>Pseudomonadati</taxon>
        <taxon>Thermodesulfobacteriota</taxon>
        <taxon>Desulfarculia</taxon>
        <taxon>Desulfarculales</taxon>
        <taxon>Desulfarculaceae</taxon>
        <taxon>Desulfarculus</taxon>
    </lineage>
</organism>
<comment type="pathway">
    <text evidence="1 4">Quinol/quinone metabolism; menaquinone biosynthesis.</text>
</comment>
<dbReference type="GO" id="GO:0016836">
    <property type="term" value="F:hydro-lyase activity"/>
    <property type="evidence" value="ECO:0007669"/>
    <property type="project" value="UniProtKB-UniRule"/>
</dbReference>
<dbReference type="eggNOG" id="COG1427">
    <property type="taxonomic scope" value="Bacteria"/>
</dbReference>
<dbReference type="KEGG" id="dbr:Deba_1018"/>
<dbReference type="Proteomes" id="UP000009047">
    <property type="component" value="Chromosome"/>
</dbReference>
<dbReference type="Pfam" id="PF02621">
    <property type="entry name" value="VitK2_biosynth"/>
    <property type="match status" value="1"/>
</dbReference>
<dbReference type="OrthoDB" id="9810112at2"/>
<dbReference type="HOGENOM" id="CLU_059898_0_0_7"/>
<evidence type="ECO:0000256" key="2">
    <source>
        <dbReference type="ARBA" id="ARBA00022428"/>
    </source>
</evidence>
<dbReference type="InterPro" id="IPR030868">
    <property type="entry name" value="MqnA"/>
</dbReference>
<evidence type="ECO:0000256" key="1">
    <source>
        <dbReference type="ARBA" id="ARBA00004863"/>
    </source>
</evidence>
<dbReference type="STRING" id="644282.Deba_1018"/>
<dbReference type="PANTHER" id="PTHR37690:SF1">
    <property type="entry name" value="CHORISMATE DEHYDRATASE"/>
    <property type="match status" value="1"/>
</dbReference>
<dbReference type="HAMAP" id="MF_00995">
    <property type="entry name" value="MqnA"/>
    <property type="match status" value="1"/>
</dbReference>
<evidence type="ECO:0000313" key="6">
    <source>
        <dbReference type="Proteomes" id="UP000009047"/>
    </source>
</evidence>
<reference evidence="5 6" key="1">
    <citation type="journal article" date="2010" name="Stand. Genomic Sci.">
        <title>Complete genome sequence of Desulfarculus baarsii type strain (2st14).</title>
        <authorList>
            <person name="Sun H."/>
            <person name="Spring S."/>
            <person name="Lapidus A."/>
            <person name="Davenport K."/>
            <person name="Del Rio T.G."/>
            <person name="Tice H."/>
            <person name="Nolan M."/>
            <person name="Copeland A."/>
            <person name="Cheng J.F."/>
            <person name="Lucas S."/>
            <person name="Tapia R."/>
            <person name="Goodwin L."/>
            <person name="Pitluck S."/>
            <person name="Ivanova N."/>
            <person name="Pagani I."/>
            <person name="Mavromatis K."/>
            <person name="Ovchinnikova G."/>
            <person name="Pati A."/>
            <person name="Chen A."/>
            <person name="Palaniappan K."/>
            <person name="Hauser L."/>
            <person name="Chang Y.J."/>
            <person name="Jeffries C.D."/>
            <person name="Detter J.C."/>
            <person name="Han C."/>
            <person name="Rohde M."/>
            <person name="Brambilla E."/>
            <person name="Goker M."/>
            <person name="Woyke T."/>
            <person name="Bristow J."/>
            <person name="Eisen J.A."/>
            <person name="Markowitz V."/>
            <person name="Hugenholtz P."/>
            <person name="Kyrpides N.C."/>
            <person name="Klenk H.P."/>
            <person name="Land M."/>
        </authorList>
    </citation>
    <scope>NUCLEOTIDE SEQUENCE [LARGE SCALE GENOMIC DNA]</scope>
    <source>
        <strain evidence="6">ATCC 33931 / DSM 2075 / LMG 7858 / VKM B-1802 / 2st14</strain>
    </source>
</reference>
<keyword evidence="2 4" id="KW-0474">Menaquinone biosynthesis</keyword>
<sequence length="276" mass="29950">MSQPLRLGRIDFVNILPVHLRLAATPALFIEARGVPSALNRQLRQGLLDVSVISSVEYALHADDYLLLPDLGICSDGPVGSVTLFSRQPMDLWAGRPVEAPFESDTSVALARVLLAHLWRLDCPLAPEGQALDPAATLRIGDRALQEAASGRWAHSWDMGQQWRELTGLPFVFAVWAVRRPVAQARPAEVAALHGRLLAAKAAGVADLPACAAEASRLLGGSVEGYLRYYKLLSYDLGPRFRQGLGRFFAFLAAMGQIERAPRLCFFGADGPQTAT</sequence>
<name>E1QFQ0_DESB2</name>
<evidence type="ECO:0000256" key="4">
    <source>
        <dbReference type="HAMAP-Rule" id="MF_00995"/>
    </source>
</evidence>
<evidence type="ECO:0000313" key="5">
    <source>
        <dbReference type="EMBL" id="ADK84386.1"/>
    </source>
</evidence>
<dbReference type="SUPFAM" id="SSF53850">
    <property type="entry name" value="Periplasmic binding protein-like II"/>
    <property type="match status" value="1"/>
</dbReference>